<evidence type="ECO:0000313" key="3">
    <source>
        <dbReference type="EMBL" id="MBD0417369.1"/>
    </source>
</evidence>
<comment type="similarity">
    <text evidence="1">Belongs to the UPF0065 (bug) family.</text>
</comment>
<dbReference type="PIRSF" id="PIRSF017082">
    <property type="entry name" value="YflP"/>
    <property type="match status" value="1"/>
</dbReference>
<dbReference type="Gene3D" id="3.40.190.10">
    <property type="entry name" value="Periplasmic binding protein-like II"/>
    <property type="match status" value="1"/>
</dbReference>
<dbReference type="EMBL" id="JACVVX010000012">
    <property type="protein sequence ID" value="MBD0417369.1"/>
    <property type="molecule type" value="Genomic_DNA"/>
</dbReference>
<protein>
    <recommendedName>
        <fullName evidence="5">Tripartite tricarboxylate transporter substrate binding protein</fullName>
    </recommendedName>
</protein>
<feature type="chain" id="PRO_5035199197" description="Tripartite tricarboxylate transporter substrate binding protein" evidence="2">
    <location>
        <begin position="27"/>
        <end position="325"/>
    </location>
</feature>
<name>A0A8J6U0C0_9HYPH</name>
<dbReference type="Pfam" id="PF03401">
    <property type="entry name" value="TctC"/>
    <property type="match status" value="1"/>
</dbReference>
<keyword evidence="4" id="KW-1185">Reference proteome</keyword>
<dbReference type="InterPro" id="IPR042100">
    <property type="entry name" value="Bug_dom1"/>
</dbReference>
<evidence type="ECO:0000256" key="1">
    <source>
        <dbReference type="ARBA" id="ARBA00006987"/>
    </source>
</evidence>
<evidence type="ECO:0000256" key="2">
    <source>
        <dbReference type="SAM" id="SignalP"/>
    </source>
</evidence>
<accession>A0A8J6U0C0</accession>
<dbReference type="Gene3D" id="3.40.190.150">
    <property type="entry name" value="Bordetella uptake gene, domain 1"/>
    <property type="match status" value="1"/>
</dbReference>
<dbReference type="Proteomes" id="UP000643405">
    <property type="component" value="Unassembled WGS sequence"/>
</dbReference>
<reference evidence="3" key="1">
    <citation type="submission" date="2020-09" db="EMBL/GenBank/DDBJ databases">
        <title>Genome seq and assembly of Tianweitania sp.</title>
        <authorList>
            <person name="Chhetri G."/>
        </authorList>
    </citation>
    <scope>NUCLEOTIDE SEQUENCE</scope>
    <source>
        <strain evidence="3">Rool2</strain>
    </source>
</reference>
<dbReference type="PANTHER" id="PTHR42928:SF5">
    <property type="entry name" value="BLR1237 PROTEIN"/>
    <property type="match status" value="1"/>
</dbReference>
<gene>
    <name evidence="3" type="ORF">ICI42_22255</name>
</gene>
<dbReference type="AlphaFoldDB" id="A0A8J6U0C0"/>
<sequence length="325" mass="34991">MKLTRRQALAALSTTIAMTMTVPAVAADYPTKPVTVIVPFDPGGPVEIMGRIVLDKLSKKFGQQFVIETKPGASTAIGTEYVTRAKNDGYTILYTAVTALITLQLTKKDQLNFDISKDLVPVATTHTGAYILYVNPSLGFKTVKEFIDAAKAKPGEYSYSSTGVGAHTYFTSELFKNMTGTDILHVPYKGTGPATQAVVANEVSMIFGSPVLHQQYGKTGKLTALGVSSPKSISQFPEIPPLSNTVPGFQTTYAFTFFAPKDTPKEIVDALNGAVNEALAMPDVREKILAVGEPGGTSPEQTKLDMQKEQEKLQTLVEKTGMKLE</sequence>
<evidence type="ECO:0008006" key="5">
    <source>
        <dbReference type="Google" id="ProtNLM"/>
    </source>
</evidence>
<feature type="signal peptide" evidence="2">
    <location>
        <begin position="1"/>
        <end position="26"/>
    </location>
</feature>
<evidence type="ECO:0000313" key="4">
    <source>
        <dbReference type="Proteomes" id="UP000643405"/>
    </source>
</evidence>
<dbReference type="PANTHER" id="PTHR42928">
    <property type="entry name" value="TRICARBOXYLATE-BINDING PROTEIN"/>
    <property type="match status" value="1"/>
</dbReference>
<proteinExistence type="inferred from homology"/>
<keyword evidence="2" id="KW-0732">Signal</keyword>
<dbReference type="InterPro" id="IPR005064">
    <property type="entry name" value="BUG"/>
</dbReference>
<dbReference type="RefSeq" id="WP_188166806.1">
    <property type="nucleotide sequence ID" value="NZ_JACVVX010000012.1"/>
</dbReference>
<comment type="caution">
    <text evidence="3">The sequence shown here is derived from an EMBL/GenBank/DDBJ whole genome shotgun (WGS) entry which is preliminary data.</text>
</comment>
<organism evidence="3 4">
    <name type="scientific">Oryzicola mucosus</name>
    <dbReference type="NCBI Taxonomy" id="2767425"/>
    <lineage>
        <taxon>Bacteria</taxon>
        <taxon>Pseudomonadati</taxon>
        <taxon>Pseudomonadota</taxon>
        <taxon>Alphaproteobacteria</taxon>
        <taxon>Hyphomicrobiales</taxon>
        <taxon>Phyllobacteriaceae</taxon>
        <taxon>Oryzicola</taxon>
    </lineage>
</organism>
<dbReference type="SUPFAM" id="SSF53850">
    <property type="entry name" value="Periplasmic binding protein-like II"/>
    <property type="match status" value="1"/>
</dbReference>